<reference evidence="14" key="2">
    <citation type="journal article" date="2017" name="Nat. Plants">
        <title>The Aegilops tauschii genome reveals multiple impacts of transposons.</title>
        <authorList>
            <person name="Zhao G."/>
            <person name="Zou C."/>
            <person name="Li K."/>
            <person name="Wang K."/>
            <person name="Li T."/>
            <person name="Gao L."/>
            <person name="Zhang X."/>
            <person name="Wang H."/>
            <person name="Yang Z."/>
            <person name="Liu X."/>
            <person name="Jiang W."/>
            <person name="Mao L."/>
            <person name="Kong X."/>
            <person name="Jiao Y."/>
            <person name="Jia J."/>
        </authorList>
    </citation>
    <scope>NUCLEOTIDE SEQUENCE [LARGE SCALE GENOMIC DNA]</scope>
    <source>
        <strain evidence="14">cv. AL8/78</strain>
    </source>
</reference>
<dbReference type="AlphaFoldDB" id="A0A453DA90"/>
<dbReference type="GO" id="GO:0043565">
    <property type="term" value="F:sequence-specific DNA binding"/>
    <property type="evidence" value="ECO:0007669"/>
    <property type="project" value="InterPro"/>
</dbReference>
<dbReference type="Gene3D" id="1.20.5.170">
    <property type="match status" value="1"/>
</dbReference>
<reference evidence="13" key="4">
    <citation type="submission" date="2019-03" db="UniProtKB">
        <authorList>
            <consortium name="EnsemblPlants"/>
        </authorList>
    </citation>
    <scope>IDENTIFICATION</scope>
</reference>
<feature type="compositionally biased region" description="Basic and acidic residues" evidence="10">
    <location>
        <begin position="64"/>
        <end position="73"/>
    </location>
</feature>
<evidence type="ECO:0000256" key="5">
    <source>
        <dbReference type="ARBA" id="ARBA00023054"/>
    </source>
</evidence>
<keyword evidence="6" id="KW-0238">DNA-binding</keyword>
<reference evidence="13" key="3">
    <citation type="journal article" date="2017" name="Nature">
        <title>Genome sequence of the progenitor of the wheat D genome Aegilops tauschii.</title>
        <authorList>
            <person name="Luo M.C."/>
            <person name="Gu Y.Q."/>
            <person name="Puiu D."/>
            <person name="Wang H."/>
            <person name="Twardziok S.O."/>
            <person name="Deal K.R."/>
            <person name="Huo N."/>
            <person name="Zhu T."/>
            <person name="Wang L."/>
            <person name="Wang Y."/>
            <person name="McGuire P.E."/>
            <person name="Liu S."/>
            <person name="Long H."/>
            <person name="Ramasamy R.K."/>
            <person name="Rodriguez J.C."/>
            <person name="Van S.L."/>
            <person name="Yuan L."/>
            <person name="Wang Z."/>
            <person name="Xia Z."/>
            <person name="Xiao L."/>
            <person name="Anderson O.D."/>
            <person name="Ouyang S."/>
            <person name="Liang Y."/>
            <person name="Zimin A.V."/>
            <person name="Pertea G."/>
            <person name="Qi P."/>
            <person name="Bennetzen J.L."/>
            <person name="Dai X."/>
            <person name="Dawson M.W."/>
            <person name="Muller H.G."/>
            <person name="Kugler K."/>
            <person name="Rivarola-Duarte L."/>
            <person name="Spannagl M."/>
            <person name="Mayer K.F.X."/>
            <person name="Lu F.H."/>
            <person name="Bevan M.W."/>
            <person name="Leroy P."/>
            <person name="Li P."/>
            <person name="You F.M."/>
            <person name="Sun Q."/>
            <person name="Liu Z."/>
            <person name="Lyons E."/>
            <person name="Wicker T."/>
            <person name="Salzberg S.L."/>
            <person name="Devos K.M."/>
            <person name="Dvorak J."/>
        </authorList>
    </citation>
    <scope>NUCLEOTIDE SEQUENCE [LARGE SCALE GENOMIC DNA]</scope>
    <source>
        <strain evidence="13">cv. AL8/78</strain>
    </source>
</reference>
<sequence length="430" mass="46457">MTSAAAAQYAPAPLRMAMYERAPPQQHQQQQQPQLQPALGMWSSEPYKVDSGGQATSGSSIMEPDAKFDHAGVDEDPQMDELETAGDADQGASKPKEKVMRRLAQNREAARKSRLRKKVYIQQLESSRIKLAQLEQELQRTRQQQGVYGGSNPGTSLQRHHGGGSAGHFGFAAAGQMMDPGVAAFEIDYGRWVDEQKRHTEELRNALQPGQATSELELEVMVQTGLANYDNLFQIKGAAAQADVFCVMSGLWRSPAERFFLWIGGFRPSEVWQILSPQLEPMTDPQSVAVYALQLTSAQAEDALSQGMQKLQQTLAESLTDPFAAPDAYMVGAVEKLKGIVVVGVAGGPSPAGDAAEHAQDPDDAAGGQGPARAGGLLPAPSRAQHALGGPPARVRHKLNCARSRSNGGSRERSMMAQKKLVRTYVVIHP</sequence>
<dbReference type="InterPro" id="IPR046347">
    <property type="entry name" value="bZIP_sf"/>
</dbReference>
<dbReference type="GO" id="GO:0045893">
    <property type="term" value="P:positive regulation of DNA-templated transcription"/>
    <property type="evidence" value="ECO:0007669"/>
    <property type="project" value="UniProtKB-ARBA"/>
</dbReference>
<dbReference type="GO" id="GO:0006351">
    <property type="term" value="P:DNA-templated transcription"/>
    <property type="evidence" value="ECO:0007669"/>
    <property type="project" value="InterPro"/>
</dbReference>
<evidence type="ECO:0000256" key="9">
    <source>
        <dbReference type="ARBA" id="ARBA00059463"/>
    </source>
</evidence>
<evidence type="ECO:0008006" key="15">
    <source>
        <dbReference type="Google" id="ProtNLM"/>
    </source>
</evidence>
<evidence type="ECO:0000259" key="11">
    <source>
        <dbReference type="PROSITE" id="PS50217"/>
    </source>
</evidence>
<evidence type="ECO:0000256" key="8">
    <source>
        <dbReference type="ARBA" id="ARBA00023242"/>
    </source>
</evidence>
<dbReference type="Pfam" id="PF14144">
    <property type="entry name" value="DOG1"/>
    <property type="match status" value="1"/>
</dbReference>
<comment type="subunit">
    <text evidence="3">Binds DNA as a dimer.</text>
</comment>
<evidence type="ECO:0000256" key="4">
    <source>
        <dbReference type="ARBA" id="ARBA00023015"/>
    </source>
</evidence>
<reference evidence="13" key="5">
    <citation type="journal article" date="2021" name="G3 (Bethesda)">
        <title>Aegilops tauschii genome assembly Aet v5.0 features greater sequence contiguity and improved annotation.</title>
        <authorList>
            <person name="Wang L."/>
            <person name="Zhu T."/>
            <person name="Rodriguez J.C."/>
            <person name="Deal K.R."/>
            <person name="Dubcovsky J."/>
            <person name="McGuire P.E."/>
            <person name="Lux T."/>
            <person name="Spannagl M."/>
            <person name="Mayer K.F.X."/>
            <person name="Baldrich P."/>
            <person name="Meyers B.C."/>
            <person name="Huo N."/>
            <person name="Gu Y.Q."/>
            <person name="Zhou H."/>
            <person name="Devos K.M."/>
            <person name="Bennetzen J.L."/>
            <person name="Unver T."/>
            <person name="Budak H."/>
            <person name="Gulick P.J."/>
            <person name="Galiba G."/>
            <person name="Kalapos B."/>
            <person name="Nelson D.R."/>
            <person name="Li P."/>
            <person name="You F.M."/>
            <person name="Luo M.C."/>
            <person name="Dvorak J."/>
        </authorList>
    </citation>
    <scope>NUCLEOTIDE SEQUENCE [LARGE SCALE GENOMIC DNA]</scope>
    <source>
        <strain evidence="13">cv. AL8/78</strain>
    </source>
</reference>
<comment type="subcellular location">
    <subcellularLocation>
        <location evidence="1">Nucleus</location>
    </subcellularLocation>
</comment>
<evidence type="ECO:0000256" key="10">
    <source>
        <dbReference type="SAM" id="MobiDB-lite"/>
    </source>
</evidence>
<name>A0A453DA90_AEGTS</name>
<protein>
    <recommendedName>
        <fullName evidence="15">Transcription factor TGA4</fullName>
    </recommendedName>
</protein>
<dbReference type="PROSITE" id="PS50217">
    <property type="entry name" value="BZIP"/>
    <property type="match status" value="1"/>
</dbReference>
<evidence type="ECO:0000256" key="3">
    <source>
        <dbReference type="ARBA" id="ARBA00011195"/>
    </source>
</evidence>
<dbReference type="SMART" id="SM00338">
    <property type="entry name" value="BRLZ"/>
    <property type="match status" value="1"/>
</dbReference>
<comment type="similarity">
    <text evidence="2">Belongs to the bZIP family.</text>
</comment>
<feature type="region of interest" description="Disordered" evidence="10">
    <location>
        <begin position="350"/>
        <end position="395"/>
    </location>
</feature>
<keyword evidence="4" id="KW-0805">Transcription regulation</keyword>
<dbReference type="Proteomes" id="UP000015105">
    <property type="component" value="Chromosome 2D"/>
</dbReference>
<feature type="domain" description="DOG1" evidence="12">
    <location>
        <begin position="182"/>
        <end position="382"/>
    </location>
</feature>
<keyword evidence="7" id="KW-0804">Transcription</keyword>
<feature type="region of interest" description="Disordered" evidence="10">
    <location>
        <begin position="143"/>
        <end position="164"/>
    </location>
</feature>
<dbReference type="GO" id="GO:0005634">
    <property type="term" value="C:nucleus"/>
    <property type="evidence" value="ECO:0007669"/>
    <property type="project" value="UniProtKB-SubCell"/>
</dbReference>
<evidence type="ECO:0000256" key="2">
    <source>
        <dbReference type="ARBA" id="ARBA00007163"/>
    </source>
</evidence>
<evidence type="ECO:0000256" key="7">
    <source>
        <dbReference type="ARBA" id="ARBA00023163"/>
    </source>
</evidence>
<evidence type="ECO:0000256" key="6">
    <source>
        <dbReference type="ARBA" id="ARBA00023125"/>
    </source>
</evidence>
<dbReference type="FunFam" id="1.20.5.170:FF:000019">
    <property type="entry name" value="BZIP family transcription factor"/>
    <property type="match status" value="1"/>
</dbReference>
<reference evidence="14" key="1">
    <citation type="journal article" date="2014" name="Science">
        <title>Ancient hybridizations among the ancestral genomes of bread wheat.</title>
        <authorList>
            <consortium name="International Wheat Genome Sequencing Consortium,"/>
            <person name="Marcussen T."/>
            <person name="Sandve S.R."/>
            <person name="Heier L."/>
            <person name="Spannagl M."/>
            <person name="Pfeifer M."/>
            <person name="Jakobsen K.S."/>
            <person name="Wulff B.B."/>
            <person name="Steuernagel B."/>
            <person name="Mayer K.F."/>
            <person name="Olsen O.A."/>
        </authorList>
    </citation>
    <scope>NUCLEOTIDE SEQUENCE [LARGE SCALE GENOMIC DNA]</scope>
    <source>
        <strain evidence="14">cv. AL8/78</strain>
    </source>
</reference>
<dbReference type="EnsemblPlants" id="AET2Gv21163500.13">
    <property type="protein sequence ID" value="AET2Gv21163500.13"/>
    <property type="gene ID" value="AET2Gv21163500"/>
</dbReference>
<evidence type="ECO:0000259" key="12">
    <source>
        <dbReference type="PROSITE" id="PS51806"/>
    </source>
</evidence>
<evidence type="ECO:0000313" key="13">
    <source>
        <dbReference type="EnsemblPlants" id="AET2Gv21163500.13"/>
    </source>
</evidence>
<dbReference type="PANTHER" id="PTHR45693">
    <property type="entry name" value="TRANSCRIPTION FACTOR TGA9"/>
    <property type="match status" value="1"/>
</dbReference>
<evidence type="ECO:0000256" key="1">
    <source>
        <dbReference type="ARBA" id="ARBA00004123"/>
    </source>
</evidence>
<dbReference type="Gramene" id="AET2Gv21163500.13">
    <property type="protein sequence ID" value="AET2Gv21163500.13"/>
    <property type="gene ID" value="AET2Gv21163500"/>
</dbReference>
<keyword evidence="14" id="KW-1185">Reference proteome</keyword>
<dbReference type="SUPFAM" id="SSF57959">
    <property type="entry name" value="Leucine zipper domain"/>
    <property type="match status" value="1"/>
</dbReference>
<dbReference type="Pfam" id="PF00170">
    <property type="entry name" value="bZIP_1"/>
    <property type="match status" value="1"/>
</dbReference>
<evidence type="ECO:0000313" key="14">
    <source>
        <dbReference type="Proteomes" id="UP000015105"/>
    </source>
</evidence>
<accession>A0A453DA90</accession>
<proteinExistence type="inferred from homology"/>
<dbReference type="GO" id="GO:0003700">
    <property type="term" value="F:DNA-binding transcription factor activity"/>
    <property type="evidence" value="ECO:0007669"/>
    <property type="project" value="InterPro"/>
</dbReference>
<organism evidence="13 14">
    <name type="scientific">Aegilops tauschii subsp. strangulata</name>
    <name type="common">Goatgrass</name>
    <dbReference type="NCBI Taxonomy" id="200361"/>
    <lineage>
        <taxon>Eukaryota</taxon>
        <taxon>Viridiplantae</taxon>
        <taxon>Streptophyta</taxon>
        <taxon>Embryophyta</taxon>
        <taxon>Tracheophyta</taxon>
        <taxon>Spermatophyta</taxon>
        <taxon>Magnoliopsida</taxon>
        <taxon>Liliopsida</taxon>
        <taxon>Poales</taxon>
        <taxon>Poaceae</taxon>
        <taxon>BOP clade</taxon>
        <taxon>Pooideae</taxon>
        <taxon>Triticodae</taxon>
        <taxon>Triticeae</taxon>
        <taxon>Triticinae</taxon>
        <taxon>Aegilops</taxon>
    </lineage>
</organism>
<dbReference type="PROSITE" id="PS00036">
    <property type="entry name" value="BZIP_BASIC"/>
    <property type="match status" value="1"/>
</dbReference>
<feature type="compositionally biased region" description="Low complexity" evidence="10">
    <location>
        <begin position="371"/>
        <end position="381"/>
    </location>
</feature>
<dbReference type="PANTHER" id="PTHR45693:SF36">
    <property type="entry name" value="TRANSCRIPTION FACTOR TGA4"/>
    <property type="match status" value="1"/>
</dbReference>
<keyword evidence="8" id="KW-0539">Nucleus</keyword>
<dbReference type="InterPro" id="IPR004827">
    <property type="entry name" value="bZIP"/>
</dbReference>
<feature type="domain" description="BZIP" evidence="11">
    <location>
        <begin position="96"/>
        <end position="140"/>
    </location>
</feature>
<comment type="function">
    <text evidence="9">Transcriptional activator that binds specifically to the DNA sequence 5'-TGACG-3'. Recognizes ocs elements like the as-1 motif of the cauliflower mosaic virus 35S promoter. Binding to the as-1-like cis elements mediate auxin- and salicylic acid-inducible transcription. Binds to the hexamer motif 5'-ACGTCA-3' of histone gene promoters.</text>
</comment>
<feature type="compositionally biased region" description="Low complexity" evidence="10">
    <location>
        <begin position="1"/>
        <end position="13"/>
    </location>
</feature>
<dbReference type="PROSITE" id="PS51806">
    <property type="entry name" value="DOG1"/>
    <property type="match status" value="1"/>
</dbReference>
<dbReference type="InterPro" id="IPR025422">
    <property type="entry name" value="TGA_domain"/>
</dbReference>
<feature type="region of interest" description="Disordered" evidence="10">
    <location>
        <begin position="1"/>
        <end position="73"/>
    </location>
</feature>
<feature type="compositionally biased region" description="Low complexity" evidence="10">
    <location>
        <begin position="23"/>
        <end position="37"/>
    </location>
</feature>
<keyword evidence="5" id="KW-0175">Coiled coil</keyword>